<dbReference type="GO" id="GO:0022857">
    <property type="term" value="F:transmembrane transporter activity"/>
    <property type="evidence" value="ECO:0007669"/>
    <property type="project" value="InterPro"/>
</dbReference>
<keyword evidence="9" id="KW-1185">Reference proteome</keyword>
<dbReference type="Gene3D" id="1.10.3470.10">
    <property type="entry name" value="ABC transporter involved in vitamin B12 uptake, BtuC"/>
    <property type="match status" value="1"/>
</dbReference>
<dbReference type="PANTHER" id="PTHR30472">
    <property type="entry name" value="FERRIC ENTEROBACTIN TRANSPORT SYSTEM PERMEASE PROTEIN"/>
    <property type="match status" value="1"/>
</dbReference>
<dbReference type="OrthoDB" id="9782305at2"/>
<dbReference type="AlphaFoldDB" id="A0A8B6XBV7"/>
<feature type="transmembrane region" description="Helical" evidence="8">
    <location>
        <begin position="221"/>
        <end position="239"/>
    </location>
</feature>
<feature type="transmembrane region" description="Helical" evidence="8">
    <location>
        <begin position="259"/>
        <end position="287"/>
    </location>
</feature>
<proteinExistence type="inferred from homology"/>
<reference evidence="10" key="1">
    <citation type="journal article" date="2014" name="J. Gen. Physiol.">
        <title>Structural diversity of ABC transporters.</title>
        <authorList>
            <person name="ter Beek J."/>
            <person name="Guskov A."/>
            <person name="Slotboom D.J."/>
        </authorList>
    </citation>
    <scope>NUCLEOTIDE SEQUENCE</scope>
</reference>
<dbReference type="PANTHER" id="PTHR30472:SF25">
    <property type="entry name" value="ABC TRANSPORTER PERMEASE PROTEIN MJ0876-RELATED"/>
    <property type="match status" value="1"/>
</dbReference>
<feature type="transmembrane region" description="Helical" evidence="8">
    <location>
        <begin position="87"/>
        <end position="107"/>
    </location>
</feature>
<dbReference type="Pfam" id="PF01032">
    <property type="entry name" value="FecCD"/>
    <property type="match status" value="1"/>
</dbReference>
<dbReference type="Proteomes" id="UP000675920">
    <property type="component" value="Unplaced"/>
</dbReference>
<feature type="transmembrane region" description="Helical" evidence="8">
    <location>
        <begin position="143"/>
        <end position="162"/>
    </location>
</feature>
<protein>
    <submittedName>
        <fullName evidence="10">FecCD family ABC transporter permease</fullName>
    </submittedName>
</protein>
<evidence type="ECO:0000256" key="4">
    <source>
        <dbReference type="ARBA" id="ARBA00022475"/>
    </source>
</evidence>
<reference evidence="10" key="3">
    <citation type="submission" date="2025-08" db="UniProtKB">
        <authorList>
            <consortium name="RefSeq"/>
        </authorList>
    </citation>
    <scope>IDENTIFICATION</scope>
</reference>
<comment type="subcellular location">
    <subcellularLocation>
        <location evidence="1">Cell membrane</location>
        <topology evidence="1">Multi-pass membrane protein</topology>
    </subcellularLocation>
</comment>
<feature type="transmembrane region" description="Helical" evidence="8">
    <location>
        <begin position="113"/>
        <end position="136"/>
    </location>
</feature>
<dbReference type="InterPro" id="IPR000522">
    <property type="entry name" value="ABC_transptr_permease_BtuC"/>
</dbReference>
<dbReference type="InterPro" id="IPR037294">
    <property type="entry name" value="ABC_BtuC-like"/>
</dbReference>
<comment type="similarity">
    <text evidence="2">Belongs to the binding-protein-dependent transport system permease family. FecCD subfamily.</text>
</comment>
<organism evidence="9 10">
    <name type="scientific">Derxia gummosa DSM 723</name>
    <dbReference type="NCBI Taxonomy" id="1121388"/>
    <lineage>
        <taxon>Bacteria</taxon>
        <taxon>Pseudomonadati</taxon>
        <taxon>Pseudomonadota</taxon>
        <taxon>Betaproteobacteria</taxon>
        <taxon>Burkholderiales</taxon>
        <taxon>Alcaligenaceae</taxon>
        <taxon>Derxia</taxon>
    </lineage>
</organism>
<feature type="transmembrane region" description="Helical" evidence="8">
    <location>
        <begin position="168"/>
        <end position="189"/>
    </location>
</feature>
<dbReference type="GO" id="GO:0005886">
    <property type="term" value="C:plasma membrane"/>
    <property type="evidence" value="ECO:0007669"/>
    <property type="project" value="UniProtKB-SubCell"/>
</dbReference>
<evidence type="ECO:0000256" key="8">
    <source>
        <dbReference type="SAM" id="Phobius"/>
    </source>
</evidence>
<keyword evidence="5 8" id="KW-0812">Transmembrane</keyword>
<evidence type="ECO:0000256" key="2">
    <source>
        <dbReference type="ARBA" id="ARBA00007935"/>
    </source>
</evidence>
<reference evidence="10" key="2">
    <citation type="journal article" date="2015" name="F1000Prime Rep">
        <title>Structure and mechanism of ABC transporters.</title>
        <authorList>
            <person name="Wilkens S."/>
        </authorList>
    </citation>
    <scope>NUCLEOTIDE SEQUENCE</scope>
</reference>
<feature type="transmembrane region" description="Helical" evidence="8">
    <location>
        <begin position="21"/>
        <end position="42"/>
    </location>
</feature>
<evidence type="ECO:0000256" key="5">
    <source>
        <dbReference type="ARBA" id="ARBA00022692"/>
    </source>
</evidence>
<name>A0A8B6XBV7_9BURK</name>
<accession>A0A8B6XBV7</accession>
<keyword evidence="4" id="KW-1003">Cell membrane</keyword>
<sequence>MSALPAPSSPTAAAPARPAGLRALGLLPPLAVALLLAMALALAHGRYPLPASDVFRLVLADLGLLDLPADRLAFLRNLVWDIRLPRVLAAVLVGAALATSGAAYQAVFANPLVSPNILGVLAGAAFGAALGIVVFNDWRITQLTAIAGGFAAVAVGAGIARLFGIDSIVMLVLGGILAGALFSALLSLVKYLADPLNQLPAIVYWLMGTLGQADMTTIARLAPGMVGAIAVLLLLGRQLDALAMGEVEAASLGVPVRAVRGAVIVAATVASALTVAMAGMIGWLGLLVPHVARLLVGPVNARLLPASALIGAIFLLGADAVARGVGTAELPIGVVTELAGLPIFLMVLGRVRRAWVS</sequence>
<evidence type="ECO:0000256" key="7">
    <source>
        <dbReference type="ARBA" id="ARBA00023136"/>
    </source>
</evidence>
<keyword evidence="3" id="KW-0813">Transport</keyword>
<evidence type="ECO:0000313" key="10">
    <source>
        <dbReference type="RefSeq" id="WP_084545373.1"/>
    </source>
</evidence>
<evidence type="ECO:0000256" key="1">
    <source>
        <dbReference type="ARBA" id="ARBA00004651"/>
    </source>
</evidence>
<feature type="transmembrane region" description="Helical" evidence="8">
    <location>
        <begin position="299"/>
        <end position="318"/>
    </location>
</feature>
<feature type="transmembrane region" description="Helical" evidence="8">
    <location>
        <begin position="330"/>
        <end position="348"/>
    </location>
</feature>
<dbReference type="RefSeq" id="WP_084545373.1">
    <property type="nucleotide sequence ID" value="NZ_KI519499.1"/>
</dbReference>
<keyword evidence="7 8" id="KW-0472">Membrane</keyword>
<dbReference type="SUPFAM" id="SSF81345">
    <property type="entry name" value="ABC transporter involved in vitamin B12 uptake, BtuC"/>
    <property type="match status" value="1"/>
</dbReference>
<keyword evidence="6 8" id="KW-1133">Transmembrane helix</keyword>
<evidence type="ECO:0000313" key="9">
    <source>
        <dbReference type="Proteomes" id="UP000675920"/>
    </source>
</evidence>
<evidence type="ECO:0000256" key="6">
    <source>
        <dbReference type="ARBA" id="ARBA00022989"/>
    </source>
</evidence>
<evidence type="ECO:0000256" key="3">
    <source>
        <dbReference type="ARBA" id="ARBA00022448"/>
    </source>
</evidence>
<dbReference type="CDD" id="cd06550">
    <property type="entry name" value="TM_ABC_iron-siderophores_like"/>
    <property type="match status" value="1"/>
</dbReference>